<dbReference type="SUPFAM" id="SSF52540">
    <property type="entry name" value="P-loop containing nucleoside triphosphate hydrolases"/>
    <property type="match status" value="1"/>
</dbReference>
<dbReference type="GO" id="GO:0005788">
    <property type="term" value="C:endoplasmic reticulum lumen"/>
    <property type="evidence" value="ECO:0007669"/>
    <property type="project" value="UniProtKB-SubCell"/>
</dbReference>
<feature type="domain" description="Torsin-1A C-terminal" evidence="8">
    <location>
        <begin position="259"/>
        <end position="317"/>
    </location>
</feature>
<dbReference type="GO" id="GO:0005524">
    <property type="term" value="F:ATP binding"/>
    <property type="evidence" value="ECO:0007669"/>
    <property type="project" value="UniProtKB-KW"/>
</dbReference>
<evidence type="ECO:0000256" key="5">
    <source>
        <dbReference type="ARBA" id="ARBA00023180"/>
    </source>
</evidence>
<evidence type="ECO:0000313" key="10">
    <source>
        <dbReference type="Proteomes" id="UP000001593"/>
    </source>
</evidence>
<dbReference type="Proteomes" id="UP000001593">
    <property type="component" value="Unassembled WGS sequence"/>
</dbReference>
<dbReference type="InParanoid" id="A7T211"/>
<name>A7T211_NEMVE</name>
<keyword evidence="7" id="KW-0547">Nucleotide-binding</keyword>
<evidence type="ECO:0000256" key="6">
    <source>
        <dbReference type="PIRNR" id="PIRNR038079"/>
    </source>
</evidence>
<dbReference type="Pfam" id="PF06309">
    <property type="entry name" value="Torsin"/>
    <property type="match status" value="1"/>
</dbReference>
<evidence type="ECO:0000313" key="9">
    <source>
        <dbReference type="EMBL" id="EDO30001.1"/>
    </source>
</evidence>
<comment type="subcellular location">
    <subcellularLocation>
        <location evidence="1 6">Endoplasmic reticulum lumen</location>
    </subcellularLocation>
</comment>
<proteinExistence type="inferred from homology"/>
<dbReference type="InterPro" id="IPR010448">
    <property type="entry name" value="Torsin"/>
</dbReference>
<evidence type="ECO:0000256" key="2">
    <source>
        <dbReference type="ARBA" id="ARBA00006235"/>
    </source>
</evidence>
<evidence type="ECO:0000256" key="4">
    <source>
        <dbReference type="ARBA" id="ARBA00022824"/>
    </source>
</evidence>
<keyword evidence="7" id="KW-0067">ATP-binding</keyword>
<comment type="similarity">
    <text evidence="2 6">Belongs to the ClpA/ClpB family. Torsin subfamily.</text>
</comment>
<evidence type="ECO:0000256" key="3">
    <source>
        <dbReference type="ARBA" id="ARBA00022729"/>
    </source>
</evidence>
<keyword evidence="5" id="KW-0325">Glycoprotein</keyword>
<dbReference type="Pfam" id="PF21376">
    <property type="entry name" value="TOR1A_C"/>
    <property type="match status" value="1"/>
</dbReference>
<keyword evidence="4 6" id="KW-0256">Endoplasmic reticulum</keyword>
<dbReference type="eggNOG" id="KOG2170">
    <property type="taxonomic scope" value="Eukaryota"/>
</dbReference>
<dbReference type="InterPro" id="IPR001270">
    <property type="entry name" value="ClpA/B"/>
</dbReference>
<accession>A7T211</accession>
<keyword evidence="3" id="KW-0732">Signal</keyword>
<dbReference type="InterPro" id="IPR027417">
    <property type="entry name" value="P-loop_NTPase"/>
</dbReference>
<dbReference type="STRING" id="45351.A7T211"/>
<dbReference type="InterPro" id="IPR049337">
    <property type="entry name" value="TOR1A_C"/>
</dbReference>
<dbReference type="AlphaFoldDB" id="A7T211"/>
<evidence type="ECO:0000256" key="7">
    <source>
        <dbReference type="PIRSR" id="PIRSR038079-1"/>
    </source>
</evidence>
<dbReference type="KEGG" id="nve:5500699"/>
<keyword evidence="10" id="KW-1185">Reference proteome</keyword>
<dbReference type="PANTHER" id="PTHR10760">
    <property type="entry name" value="TORSIN"/>
    <property type="match status" value="1"/>
</dbReference>
<dbReference type="GO" id="GO:0016887">
    <property type="term" value="F:ATP hydrolysis activity"/>
    <property type="evidence" value="ECO:0007669"/>
    <property type="project" value="InterPro"/>
</dbReference>
<dbReference type="FunCoup" id="A7T211">
    <property type="interactions" value="370"/>
</dbReference>
<reference evidence="9 10" key="1">
    <citation type="journal article" date="2007" name="Science">
        <title>Sea anemone genome reveals ancestral eumetazoan gene repertoire and genomic organization.</title>
        <authorList>
            <person name="Putnam N.H."/>
            <person name="Srivastava M."/>
            <person name="Hellsten U."/>
            <person name="Dirks B."/>
            <person name="Chapman J."/>
            <person name="Salamov A."/>
            <person name="Terry A."/>
            <person name="Shapiro H."/>
            <person name="Lindquist E."/>
            <person name="Kapitonov V.V."/>
            <person name="Jurka J."/>
            <person name="Genikhovich G."/>
            <person name="Grigoriev I.V."/>
            <person name="Lucas S.M."/>
            <person name="Steele R.E."/>
            <person name="Finnerty J.R."/>
            <person name="Technau U."/>
            <person name="Martindale M.Q."/>
            <person name="Rokhsar D.S."/>
        </authorList>
    </citation>
    <scope>NUCLEOTIDE SEQUENCE [LARGE SCALE GENOMIC DNA]</scope>
    <source>
        <strain evidence="10">CH2 X CH6</strain>
    </source>
</reference>
<sequence length="321" mass="36415">MNLEKLLIVLTLSNFLAAGIATLFGSGGLFCYKTEHCTDGWISPNMTGLKKSLDNRLFGQHLVKDIVYKAVKGHVTNKSPHKALALSFNGWTGCGKNYVSKIIAEHLYKKGIDSSYVHVMIATHDFPHKSMVETYKEQLKRWIVGNVTKCGRSMFIFDEMDKMPEGLVGVLKPFLDHYPDVAGIDFRKCIFLFLSNTGAHSINEETLMNWQRGRKREDMTIKHMDHLINLGAFNSNGGFWHTTLIEKHLIDYFVPFLPLERAHIKQCALVDLQDKGRKREDITDDLLNMIADELLYFPEGTRVFSKSGCKKVSSKVDIIIG</sequence>
<dbReference type="OMA" id="YTKLDYY"/>
<dbReference type="FunFam" id="3.40.50.300:FF:001719">
    <property type="entry name" value="Torsin"/>
    <property type="match status" value="1"/>
</dbReference>
<protein>
    <recommendedName>
        <fullName evidence="6">Torsin</fullName>
    </recommendedName>
</protein>
<evidence type="ECO:0000259" key="8">
    <source>
        <dbReference type="Pfam" id="PF21376"/>
    </source>
</evidence>
<evidence type="ECO:0000256" key="1">
    <source>
        <dbReference type="ARBA" id="ARBA00004319"/>
    </source>
</evidence>
<dbReference type="PANTHER" id="PTHR10760:SF2">
    <property type="entry name" value="LD13476P-RELATED"/>
    <property type="match status" value="1"/>
</dbReference>
<dbReference type="InterPro" id="IPR017378">
    <property type="entry name" value="Torsin_1/2"/>
</dbReference>
<dbReference type="PIRSF" id="PIRSF038079">
    <property type="entry name" value="Torsin_2A"/>
    <property type="match status" value="1"/>
</dbReference>
<organism evidence="9 10">
    <name type="scientific">Nematostella vectensis</name>
    <name type="common">Starlet sea anemone</name>
    <dbReference type="NCBI Taxonomy" id="45351"/>
    <lineage>
        <taxon>Eukaryota</taxon>
        <taxon>Metazoa</taxon>
        <taxon>Cnidaria</taxon>
        <taxon>Anthozoa</taxon>
        <taxon>Hexacorallia</taxon>
        <taxon>Actiniaria</taxon>
        <taxon>Edwardsiidae</taxon>
        <taxon>Nematostella</taxon>
    </lineage>
</organism>
<dbReference type="PRINTS" id="PR00300">
    <property type="entry name" value="CLPPROTEASEA"/>
</dbReference>
<dbReference type="HOGENOM" id="CLU_053537_0_0_1"/>
<dbReference type="EMBL" id="DS470185">
    <property type="protein sequence ID" value="EDO30001.1"/>
    <property type="molecule type" value="Genomic_DNA"/>
</dbReference>
<dbReference type="Gene3D" id="3.40.50.300">
    <property type="entry name" value="P-loop containing nucleotide triphosphate hydrolases"/>
    <property type="match status" value="1"/>
</dbReference>
<feature type="binding site" evidence="7">
    <location>
        <begin position="90"/>
        <end position="97"/>
    </location>
    <ligand>
        <name>ATP</name>
        <dbReference type="ChEBI" id="CHEBI:30616"/>
    </ligand>
</feature>
<dbReference type="PhylomeDB" id="A7T211"/>
<gene>
    <name evidence="9" type="ORF">NEMVEDRAFT_v1g142536</name>
</gene>